<comment type="similarity">
    <text evidence="1">Belongs to the peptidase M81 family.</text>
</comment>
<dbReference type="PIRSF" id="PIRSF012702">
    <property type="entry name" value="UCP012702"/>
    <property type="match status" value="1"/>
</dbReference>
<organism evidence="4 5">
    <name type="scientific">Aquicoccus porphyridii</name>
    <dbReference type="NCBI Taxonomy" id="1852029"/>
    <lineage>
        <taxon>Bacteria</taxon>
        <taxon>Pseudomonadati</taxon>
        <taxon>Pseudomonadota</taxon>
        <taxon>Alphaproteobacteria</taxon>
        <taxon>Rhodobacterales</taxon>
        <taxon>Paracoccaceae</taxon>
        <taxon>Aquicoccus</taxon>
    </lineage>
</organism>
<keyword evidence="5" id="KW-1185">Reference proteome</keyword>
<comment type="function">
    <text evidence="1">Involved in peptidolytic degradation of cyclic heptapeptide hepatotoxin microcystin (MC).</text>
</comment>
<dbReference type="InterPro" id="IPR009197">
    <property type="entry name" value="MlrC"/>
</dbReference>
<accession>A0A5A9ZIA9</accession>
<evidence type="ECO:0000256" key="1">
    <source>
        <dbReference type="PIRNR" id="PIRNR012702"/>
    </source>
</evidence>
<gene>
    <name evidence="4" type="ORF">FLO80_07965</name>
</gene>
<dbReference type="InterPro" id="IPR010799">
    <property type="entry name" value="MlrC_C"/>
</dbReference>
<keyword evidence="1" id="KW-0482">Metalloprotease</keyword>
<dbReference type="AlphaFoldDB" id="A0A5A9ZIA9"/>
<protein>
    <recommendedName>
        <fullName evidence="1">Microcystinase C</fullName>
        <shortName evidence="1">MlrC</shortName>
    </recommendedName>
</protein>
<dbReference type="GO" id="GO:0046872">
    <property type="term" value="F:metal ion binding"/>
    <property type="evidence" value="ECO:0007669"/>
    <property type="project" value="UniProtKB-KW"/>
</dbReference>
<keyword evidence="1" id="KW-0479">Metal-binding</keyword>
<dbReference type="RefSeq" id="WP_111365435.1">
    <property type="nucleotide sequence ID" value="NZ_VINQ01000004.1"/>
</dbReference>
<evidence type="ECO:0000313" key="5">
    <source>
        <dbReference type="Proteomes" id="UP000325291"/>
    </source>
</evidence>
<dbReference type="Pfam" id="PF07171">
    <property type="entry name" value="MlrC_C"/>
    <property type="match status" value="1"/>
</dbReference>
<reference evidence="4 5" key="1">
    <citation type="submission" date="2019-07" db="EMBL/GenBank/DDBJ databases">
        <title>Aquicoccus porphyridii gen. nov., sp. nov., isolated from a small marine red alga, Porphyridium marinum.</title>
        <authorList>
            <person name="Liu L."/>
        </authorList>
    </citation>
    <scope>NUCLEOTIDE SEQUENCE [LARGE SCALE GENOMIC DNA]</scope>
    <source>
        <strain evidence="4 5">L1 8-17</strain>
    </source>
</reference>
<keyword evidence="1" id="KW-0645">Protease</keyword>
<evidence type="ECO:0000313" key="4">
    <source>
        <dbReference type="EMBL" id="KAA0916746.1"/>
    </source>
</evidence>
<name>A0A5A9ZIA9_9RHOB</name>
<evidence type="ECO:0000259" key="2">
    <source>
        <dbReference type="Pfam" id="PF07171"/>
    </source>
</evidence>
<dbReference type="Pfam" id="PF07364">
    <property type="entry name" value="DUF1485"/>
    <property type="match status" value="1"/>
</dbReference>
<dbReference type="Proteomes" id="UP000325291">
    <property type="component" value="Unassembled WGS sequence"/>
</dbReference>
<dbReference type="InterPro" id="IPR015995">
    <property type="entry name" value="MlrC_N"/>
</dbReference>
<feature type="domain" description="Microcystin LR degradation protein MlrC C-terminal" evidence="2">
    <location>
        <begin position="296"/>
        <end position="469"/>
    </location>
</feature>
<feature type="domain" description="Microcystin LR degradation protein MlrC N-terminal" evidence="3">
    <location>
        <begin position="2"/>
        <end position="285"/>
    </location>
</feature>
<dbReference type="EMBL" id="VINQ01000004">
    <property type="protein sequence ID" value="KAA0916746.1"/>
    <property type="molecule type" value="Genomic_DNA"/>
</dbReference>
<dbReference type="GO" id="GO:0008237">
    <property type="term" value="F:metallopeptidase activity"/>
    <property type="evidence" value="ECO:0007669"/>
    <property type="project" value="UniProtKB-KW"/>
</dbReference>
<sequence>MKLFMASLATETNSFSPIPTGWSGFKEHLYTKTASRGEAGLFAAAVTRWRAMAEARGWEVAEGLCTYAQPAGPTVRAVYETMRDDILTDLRAAMPVDVVLMSMHGAMIAQGYDDCEGDMMARIREIVGPKVKIGLELDPHCHLTELMLEKATAIICYKEYPHIDVVERAEELFTICADAAEGRTDPVMRDYDCRMMGMYHTPFEPVRSYVDRMSAMEGQGGILSVSLAHGFPWGDNPRCGARTLVITDGDATLAERRAEELGKELWEMRNDLRRFPGMDDGLDRAVAMNAAAPIVLADFADNAGGGAPSDSTYVLRAALDRGLKDIAFGTFWDPVLVGMCMDAGVGAEMAVRVGGKIGPMSGDPVDLLVTVRGIARDAAQHLGRAEMKMGDCVWLEADGVHIVLNTRRTQTFHPEAFENLGIDLSQMKYVVVKSSQHFYDGFAPIAAEVIHLATPGAITPDYANIPYTKRDANYWPRTENPFASERADQ</sequence>
<dbReference type="GO" id="GO:0006508">
    <property type="term" value="P:proteolysis"/>
    <property type="evidence" value="ECO:0007669"/>
    <property type="project" value="UniProtKB-KW"/>
</dbReference>
<comment type="caution">
    <text evidence="4">The sequence shown here is derived from an EMBL/GenBank/DDBJ whole genome shotgun (WGS) entry which is preliminary data.</text>
</comment>
<comment type="cofactor">
    <cofactor evidence="1">
        <name>Zn(2+)</name>
        <dbReference type="ChEBI" id="CHEBI:29105"/>
    </cofactor>
    <text evidence="1">Binds 1 zinc ion per subunit.</text>
</comment>
<proteinExistence type="inferred from homology"/>
<evidence type="ECO:0000259" key="3">
    <source>
        <dbReference type="Pfam" id="PF07364"/>
    </source>
</evidence>
<keyword evidence="1" id="KW-0378">Hydrolase</keyword>